<keyword evidence="1 8" id="KW-0963">Cytoplasm</keyword>
<keyword evidence="7 8" id="KW-0501">Molybdenum cofactor biosynthesis</keyword>
<dbReference type="GO" id="GO:0061603">
    <property type="term" value="F:molybdenum cofactor guanylyltransferase activity"/>
    <property type="evidence" value="ECO:0007669"/>
    <property type="project" value="UniProtKB-EC"/>
</dbReference>
<feature type="binding site" evidence="8">
    <location>
        <position position="116"/>
    </location>
    <ligand>
        <name>GTP</name>
        <dbReference type="ChEBI" id="CHEBI:37565"/>
    </ligand>
</feature>
<dbReference type="Pfam" id="PF12804">
    <property type="entry name" value="NTP_transf_3"/>
    <property type="match status" value="1"/>
</dbReference>
<dbReference type="InterPro" id="IPR029044">
    <property type="entry name" value="Nucleotide-diphossugar_trans"/>
</dbReference>
<dbReference type="EC" id="2.7.7.77" evidence="8"/>
<comment type="similarity">
    <text evidence="8">Belongs to the MobA family.</text>
</comment>
<comment type="domain">
    <text evidence="8">The N-terminal domain determines nucleotide recognition and specific binding, while the C-terminal domain determines the specific binding to the target protein.</text>
</comment>
<keyword evidence="3 8" id="KW-0479">Metal-binding</keyword>
<comment type="subcellular location">
    <subcellularLocation>
        <location evidence="8">Cytoplasm</location>
    </subcellularLocation>
</comment>
<sequence>MNSRHSSERTAMQRMRPERASITGVILAGGQARRMGGRDKGLLPFVGRPLVEWVIESLRSQVGDLLISANRHPDIYAAYGVPVVPDLATGFQGPLAGVLSAMNSVRTDWILTLPCDGPRPPSDLCERLADALVKADAELAVATDGNRTQPLYALLPVALIDSLRGFLAGGERRVESWQARHRVALADFSGRPDCFVNINTLADLRELERVGMDRMTQGQSVTIKFGQD</sequence>
<dbReference type="SUPFAM" id="SSF53448">
    <property type="entry name" value="Nucleotide-diphospho-sugar transferases"/>
    <property type="match status" value="1"/>
</dbReference>
<dbReference type="GO" id="GO:1902758">
    <property type="term" value="P:bis(molybdopterin guanine dinucleotide)molybdenum biosynthetic process"/>
    <property type="evidence" value="ECO:0007669"/>
    <property type="project" value="TreeGrafter"/>
</dbReference>
<dbReference type="AlphaFoldDB" id="A0A4R3N4J6"/>
<feature type="binding site" evidence="8">
    <location>
        <position position="40"/>
    </location>
    <ligand>
        <name>GTP</name>
        <dbReference type="ChEBI" id="CHEBI:37565"/>
    </ligand>
</feature>
<evidence type="ECO:0000256" key="1">
    <source>
        <dbReference type="ARBA" id="ARBA00022490"/>
    </source>
</evidence>
<dbReference type="Proteomes" id="UP000295717">
    <property type="component" value="Unassembled WGS sequence"/>
</dbReference>
<dbReference type="GO" id="GO:0005525">
    <property type="term" value="F:GTP binding"/>
    <property type="evidence" value="ECO:0007669"/>
    <property type="project" value="UniProtKB-UniRule"/>
</dbReference>
<dbReference type="PANTHER" id="PTHR19136">
    <property type="entry name" value="MOLYBDENUM COFACTOR GUANYLYLTRANSFERASE"/>
    <property type="match status" value="1"/>
</dbReference>
<evidence type="ECO:0000256" key="6">
    <source>
        <dbReference type="ARBA" id="ARBA00023134"/>
    </source>
</evidence>
<dbReference type="NCBIfam" id="TIGR02665">
    <property type="entry name" value="molyb_mobA"/>
    <property type="match status" value="1"/>
</dbReference>
<comment type="cofactor">
    <cofactor evidence="8">
        <name>Mg(2+)</name>
        <dbReference type="ChEBI" id="CHEBI:18420"/>
    </cofactor>
</comment>
<dbReference type="InterPro" id="IPR025877">
    <property type="entry name" value="MobA-like_NTP_Trfase"/>
</dbReference>
<dbReference type="PANTHER" id="PTHR19136:SF81">
    <property type="entry name" value="MOLYBDENUM COFACTOR GUANYLYLTRANSFERASE"/>
    <property type="match status" value="1"/>
</dbReference>
<keyword evidence="2 8" id="KW-0808">Transferase</keyword>
<dbReference type="CDD" id="cd02503">
    <property type="entry name" value="MobA"/>
    <property type="match status" value="1"/>
</dbReference>
<comment type="caution">
    <text evidence="10">The sequence shown here is derived from an EMBL/GenBank/DDBJ whole genome shotgun (WGS) entry which is preliminary data.</text>
</comment>
<keyword evidence="5 8" id="KW-0460">Magnesium</keyword>
<dbReference type="GO" id="GO:0005737">
    <property type="term" value="C:cytoplasm"/>
    <property type="evidence" value="ECO:0007669"/>
    <property type="project" value="UniProtKB-SubCell"/>
</dbReference>
<dbReference type="HAMAP" id="MF_00316">
    <property type="entry name" value="MobA"/>
    <property type="match status" value="1"/>
</dbReference>
<gene>
    <name evidence="8" type="primary">mobA</name>
    <name evidence="10" type="ORF">EDC35_101229</name>
</gene>
<keyword evidence="6 8" id="KW-0342">GTP-binding</keyword>
<evidence type="ECO:0000259" key="9">
    <source>
        <dbReference type="Pfam" id="PF12804"/>
    </source>
</evidence>
<feature type="binding site" evidence="8">
    <location>
        <position position="86"/>
    </location>
    <ligand>
        <name>GTP</name>
        <dbReference type="ChEBI" id="CHEBI:37565"/>
    </ligand>
</feature>
<dbReference type="EMBL" id="SMAO01000001">
    <property type="protein sequence ID" value="TCT23915.1"/>
    <property type="molecule type" value="Genomic_DNA"/>
</dbReference>
<keyword evidence="10" id="KW-0548">Nucleotidyltransferase</keyword>
<comment type="function">
    <text evidence="8">Transfers a GMP moiety from GTP to Mo-molybdopterin (Mo-MPT) cofactor (Moco or molybdenum cofactor) to form Mo-molybdopterin guanine dinucleotide (Mo-MGD) cofactor.</text>
</comment>
<evidence type="ECO:0000256" key="4">
    <source>
        <dbReference type="ARBA" id="ARBA00022741"/>
    </source>
</evidence>
<evidence type="ECO:0000256" key="2">
    <source>
        <dbReference type="ARBA" id="ARBA00022679"/>
    </source>
</evidence>
<feature type="binding site" evidence="8">
    <location>
        <position position="116"/>
    </location>
    <ligand>
        <name>Mg(2+)</name>
        <dbReference type="ChEBI" id="CHEBI:18420"/>
    </ligand>
</feature>
<evidence type="ECO:0000256" key="5">
    <source>
        <dbReference type="ARBA" id="ARBA00022842"/>
    </source>
</evidence>
<dbReference type="Gene3D" id="3.90.550.10">
    <property type="entry name" value="Spore Coat Polysaccharide Biosynthesis Protein SpsA, Chain A"/>
    <property type="match status" value="1"/>
</dbReference>
<feature type="domain" description="MobA-like NTP transferase" evidence="9">
    <location>
        <begin position="24"/>
        <end position="176"/>
    </location>
</feature>
<dbReference type="GO" id="GO:0046872">
    <property type="term" value="F:metal ion binding"/>
    <property type="evidence" value="ECO:0007669"/>
    <property type="project" value="UniProtKB-KW"/>
</dbReference>
<protein>
    <recommendedName>
        <fullName evidence="8">Molybdenum cofactor guanylyltransferase</fullName>
        <shortName evidence="8">MoCo guanylyltransferase</shortName>
        <ecNumber evidence="8">2.7.7.77</ecNumber>
    </recommendedName>
    <alternativeName>
        <fullName evidence="8">GTP:molybdopterin guanylyltransferase</fullName>
    </alternativeName>
    <alternativeName>
        <fullName evidence="8">Mo-MPT guanylyltransferase</fullName>
    </alternativeName>
    <alternativeName>
        <fullName evidence="8">Molybdopterin guanylyltransferase</fullName>
    </alternativeName>
    <alternativeName>
        <fullName evidence="8">Molybdopterin-guanine dinucleotide synthase</fullName>
        <shortName evidence="8">MGD synthase</shortName>
    </alternativeName>
</protein>
<evidence type="ECO:0000256" key="8">
    <source>
        <dbReference type="HAMAP-Rule" id="MF_00316"/>
    </source>
</evidence>
<proteinExistence type="inferred from homology"/>
<reference evidence="10 11" key="1">
    <citation type="submission" date="2019-03" db="EMBL/GenBank/DDBJ databases">
        <title>Genomic Encyclopedia of Type Strains, Phase IV (KMG-IV): sequencing the most valuable type-strain genomes for metagenomic binning, comparative biology and taxonomic classification.</title>
        <authorList>
            <person name="Goeker M."/>
        </authorList>
    </citation>
    <scope>NUCLEOTIDE SEQUENCE [LARGE SCALE GENOMIC DNA]</scope>
    <source>
        <strain evidence="10 11">DSM 13587</strain>
    </source>
</reference>
<evidence type="ECO:0000256" key="7">
    <source>
        <dbReference type="ARBA" id="ARBA00023150"/>
    </source>
</evidence>
<dbReference type="InterPro" id="IPR013482">
    <property type="entry name" value="Molybde_CF_guanTrfase"/>
</dbReference>
<accession>A0A4R3N4J6</accession>
<organism evidence="10 11">
    <name type="scientific">Thiobaca trueperi</name>
    <dbReference type="NCBI Taxonomy" id="127458"/>
    <lineage>
        <taxon>Bacteria</taxon>
        <taxon>Pseudomonadati</taxon>
        <taxon>Pseudomonadota</taxon>
        <taxon>Gammaproteobacteria</taxon>
        <taxon>Chromatiales</taxon>
        <taxon>Chromatiaceae</taxon>
        <taxon>Thiobaca</taxon>
    </lineage>
</organism>
<keyword evidence="11" id="KW-1185">Reference proteome</keyword>
<evidence type="ECO:0000313" key="11">
    <source>
        <dbReference type="Proteomes" id="UP000295717"/>
    </source>
</evidence>
<keyword evidence="4 8" id="KW-0547">Nucleotide-binding</keyword>
<evidence type="ECO:0000256" key="3">
    <source>
        <dbReference type="ARBA" id="ARBA00022723"/>
    </source>
</evidence>
<comment type="subunit">
    <text evidence="8">Monomer.</text>
</comment>
<comment type="caution">
    <text evidence="8">Lacks conserved residue(s) required for the propagation of feature annotation.</text>
</comment>
<feature type="binding site" evidence="8">
    <location>
        <begin position="27"/>
        <end position="29"/>
    </location>
    <ligand>
        <name>GTP</name>
        <dbReference type="ChEBI" id="CHEBI:37565"/>
    </ligand>
</feature>
<comment type="catalytic activity">
    <reaction evidence="8">
        <text>Mo-molybdopterin + GTP + H(+) = Mo-molybdopterin guanine dinucleotide + diphosphate</text>
        <dbReference type="Rhea" id="RHEA:34243"/>
        <dbReference type="ChEBI" id="CHEBI:15378"/>
        <dbReference type="ChEBI" id="CHEBI:33019"/>
        <dbReference type="ChEBI" id="CHEBI:37565"/>
        <dbReference type="ChEBI" id="CHEBI:71302"/>
        <dbReference type="ChEBI" id="CHEBI:71310"/>
        <dbReference type="EC" id="2.7.7.77"/>
    </reaction>
</comment>
<evidence type="ECO:0000313" key="10">
    <source>
        <dbReference type="EMBL" id="TCT23915.1"/>
    </source>
</evidence>
<name>A0A4R3N4J6_9GAMM</name>